<feature type="region of interest" description="Disordered" evidence="11">
    <location>
        <begin position="272"/>
        <end position="291"/>
    </location>
</feature>
<accession>A0A8H8P439</accession>
<dbReference type="RefSeq" id="XP_043185022.1">
    <property type="nucleotide sequence ID" value="XM_043331512.1"/>
</dbReference>
<evidence type="ECO:0000313" key="14">
    <source>
        <dbReference type="EMBL" id="QRW24785.1"/>
    </source>
</evidence>
<dbReference type="Gene3D" id="3.40.50.880">
    <property type="match status" value="2"/>
</dbReference>
<dbReference type="InterPro" id="IPR003439">
    <property type="entry name" value="ABC_transporter-like_ATP-bd"/>
</dbReference>
<feature type="transmembrane region" description="Helical" evidence="12">
    <location>
        <begin position="654"/>
        <end position="676"/>
    </location>
</feature>
<feature type="transmembrane region" description="Helical" evidence="12">
    <location>
        <begin position="731"/>
        <end position="750"/>
    </location>
</feature>
<comment type="subcellular location">
    <subcellularLocation>
        <location evidence="1">Membrane</location>
        <topology evidence="1">Multi-pass membrane protein</topology>
    </subcellularLocation>
</comment>
<evidence type="ECO:0000256" key="3">
    <source>
        <dbReference type="ARBA" id="ARBA00022448"/>
    </source>
</evidence>
<dbReference type="InterPro" id="IPR002818">
    <property type="entry name" value="DJ-1/PfpI"/>
</dbReference>
<keyword evidence="5" id="KW-0677">Repeat</keyword>
<dbReference type="GO" id="GO:0016020">
    <property type="term" value="C:membrane"/>
    <property type="evidence" value="ECO:0007669"/>
    <property type="project" value="UniProtKB-SubCell"/>
</dbReference>
<evidence type="ECO:0000259" key="13">
    <source>
        <dbReference type="PROSITE" id="PS50893"/>
    </source>
</evidence>
<sequence>MPSRILFVYTSADKTSSGTPTGWWLSEASHPYYLLRDKAEIDFASPKGPNPPVDEGSVKASTDAESVKFLEDPEVQGKLANAKKLADVNPQDYDAVLYIGGHGPMFDLSIDPVNAELGSAFFRSGKITAAVCHGPGALVGVTDASGKSIFAERNVTGLSNVEEELIGATKVVPFLLEDRIKELGGKYSATEPFGSKVVVDGNYLAIGSMLNDPIAMNNPDSDAGVRLHMPRVLFVFTSANKTLTGSPTGWWMSEAAHPYYILHGKVDVDFASPKGPNPPVDEASTREPIDEESEVLERSRIFYVGGHGPMLDLATDLDNIKLANAFFRSGKITSAVCHGPGALVGVTDASGKSIFAGRNVTGLSDTEEVIFDGVGRIPFLLEDRIKELGGRYSKGADFTTHVVVDGNVITGQNPTISRGQHYLSSGRDDAQGVLASVPRSGPEELDCGLQSLVSEYFKMFFVADWYVIWTTSPLGLRFDWWSTAFAIFFAYASEFLNRPDKLGFGSAVDIPLTSPRPDLSSHTISNLSPAQQSRLKQLASPNDVQRACKSNFNMISECFAVIIFDYVPYNPQDRSPLSYTIRADSGRTRVDVENNNSDAEKVLLPVQWAVDRAGMELMGVMGVETPREWPYTQETNEEQALKRRLSYADTIEDLLVFVLFVVFLGIVYQLAGAVVDERASKLASLMHVMGCGRAARIVSWHISISMVYLPAWIITAVIWQRRIFSATNVGLIIAIHIITGLSLSSFSLLASMPFHKSPQLAAIALHSCHSSLPLLPCCFLTLQLLRDVHPHLPSGFYVFAIKASLVSRHESKALWRSNRRGVANIFLWAHIAGVVERSMFEPGAGERDASTTSSGFFGFLRKRKPAQSTNEGAAPPVLASMTNGAHPVPAAITLHNITKTFKPAKRRAERITAVKNLSLSVPSRGIFVLLGANGSGKSTTLGMVAGLEKPDSGWIEFNDQTEAQVDEKGKGLEKGDETDLEKATSSSGGRKASLGLVPQKNVLFPELTCQQTLRLWRDLKAARFPDEANNDSGIDELIKSCSLEGKTHARASTLSGGQKRRLQLAAGLIGGSKIVLVDEATSGVDPLSRRAIWRALRDVRNDRCVVFTTHFLDEADLLADDIAILAAPGKLLAQGSPVSLKSRLGEGYVVTVSTDASPESVLDVIRTRAPHAAQDPSDQGAYILHTKSASVVGQVLDALESKKKELGIDGYDVRGTSMEAIFLGLMGTTDTEEVIEHDELAAVQSKDGANPELGRRLSRTGLYPSDAAPLPLSDGRKTSPLRQALTGFHKRCLILRRSWLTYALMVIIALAGACVPLIFLKDRSDTCSFEQDMEFVQPLYIPSEVSSLPSGAGAMLNAYRPLIAPPGLLDTLGSQAESIPQTQIQTSEFESTLRQNYRNLSLGGLAVSSGVATVAWEASSGSKAGMALLNLANNVLVHQSLGSGADGTGGRIMAAFQNLPGAWVAGTGAALKWEGFFGASMGLWPAFFVLYVQFYALGVLWVVMVLYGVAGALFAYVIRLLSPLAAFAVAGGYNVIISVLYTAAYMLTLHILLLSIGALHNSLVSPVVSLVRAGFVSVNLFSILCDGFGNYSPSSPGSMSKFGGPIVYLIGWILFLFGLLMWIEYGKPIPKQLRFKRKALNDHQDIEDSPRGNASFVNEVRESRTRLPRPIYRRRRRLFGVDNETFAMLGPNGAGKTTTFNIIRGDIRPTKGDVRINGVSIVDEPAAARVSLGVTPQFSAADSQLTVREHMMIYGSIKGLHGEELKRNVDMLIEAATLSQYGDRLASKLSGGNARKLSLALALIGNPRVLLIDEYSTGIDAATKRAMWKTLRRVSAGKAVVITTHSMEEASALASKVGILSGRMLAVGTMQSLVSHFPTYEVHFTARTPAEAARAQELMTRFPGAKQADDVATRYEVPIGQTSLADLFRTLSGGTDKNDDSIQEPDADLEYTVERLGLESVFLKVIREHERTKPQPEKRSGWKWW</sequence>
<evidence type="ECO:0000256" key="10">
    <source>
        <dbReference type="ARBA" id="ARBA00023136"/>
    </source>
</evidence>
<feature type="compositionally biased region" description="Basic and acidic residues" evidence="11">
    <location>
        <begin position="965"/>
        <end position="982"/>
    </location>
</feature>
<feature type="transmembrane region" description="Helical" evidence="12">
    <location>
        <begin position="762"/>
        <end position="785"/>
    </location>
</feature>
<dbReference type="SUPFAM" id="SSF52540">
    <property type="entry name" value="P-loop containing nucleoside triphosphate hydrolases"/>
    <property type="match status" value="2"/>
</dbReference>
<dbReference type="KEGG" id="rsx:RhiXN_11697"/>
<dbReference type="InterPro" id="IPR029062">
    <property type="entry name" value="Class_I_gatase-like"/>
</dbReference>
<dbReference type="GeneID" id="67033975"/>
<dbReference type="GO" id="GO:0005524">
    <property type="term" value="F:ATP binding"/>
    <property type="evidence" value="ECO:0007669"/>
    <property type="project" value="UniProtKB-KW"/>
</dbReference>
<dbReference type="InterPro" id="IPR027417">
    <property type="entry name" value="P-loop_NTPase"/>
</dbReference>
<dbReference type="PROSITE" id="PS50893">
    <property type="entry name" value="ABC_TRANSPORTER_2"/>
    <property type="match status" value="2"/>
</dbReference>
<evidence type="ECO:0000256" key="11">
    <source>
        <dbReference type="SAM" id="MobiDB-lite"/>
    </source>
</evidence>
<evidence type="ECO:0000256" key="8">
    <source>
        <dbReference type="ARBA" id="ARBA00022962"/>
    </source>
</evidence>
<feature type="domain" description="ABC transporter" evidence="13">
    <location>
        <begin position="892"/>
        <end position="1153"/>
    </location>
</feature>
<keyword evidence="9 12" id="KW-1133">Transmembrane helix</keyword>
<dbReference type="GO" id="GO:0005319">
    <property type="term" value="F:lipid transporter activity"/>
    <property type="evidence" value="ECO:0007669"/>
    <property type="project" value="TreeGrafter"/>
</dbReference>
<reference evidence="14" key="1">
    <citation type="submission" date="2020-05" db="EMBL/GenBank/DDBJ databases">
        <title>Evolutionary and genomic comparisons of hybrid uninucleate and nonhybrid Rhizoctonia fungi.</title>
        <authorList>
            <person name="Li C."/>
            <person name="Chen X."/>
        </authorList>
    </citation>
    <scope>NUCLEOTIDE SEQUENCE</scope>
    <source>
        <strain evidence="14">AG-1 IA</strain>
    </source>
</reference>
<dbReference type="InterPro" id="IPR026082">
    <property type="entry name" value="ABCA"/>
</dbReference>
<evidence type="ECO:0000256" key="5">
    <source>
        <dbReference type="ARBA" id="ARBA00022737"/>
    </source>
</evidence>
<keyword evidence="10 12" id="KW-0472">Membrane</keyword>
<feature type="transmembrane region" description="Helical" evidence="12">
    <location>
        <begin position="1299"/>
        <end position="1320"/>
    </location>
</feature>
<dbReference type="EMBL" id="CP059669">
    <property type="protein sequence ID" value="QRW24785.1"/>
    <property type="molecule type" value="Genomic_DNA"/>
</dbReference>
<feature type="transmembrane region" description="Helical" evidence="12">
    <location>
        <begin position="697"/>
        <end position="719"/>
    </location>
</feature>
<dbReference type="CDD" id="cd03141">
    <property type="entry name" value="GATase1_Hsp31_like"/>
    <property type="match status" value="2"/>
</dbReference>
<keyword evidence="3" id="KW-0813">Transport</keyword>
<keyword evidence="7" id="KW-0067">ATP-binding</keyword>
<proteinExistence type="inferred from homology"/>
<dbReference type="Pfam" id="PF01965">
    <property type="entry name" value="DJ-1_PfpI"/>
    <property type="match status" value="1"/>
</dbReference>
<name>A0A8H8P439_9AGAM</name>
<protein>
    <submittedName>
        <fullName evidence="14">ABC transporter</fullName>
    </submittedName>
</protein>
<dbReference type="Gene3D" id="3.40.50.300">
    <property type="entry name" value="P-loop containing nucleotide triphosphate hydrolases"/>
    <property type="match status" value="2"/>
</dbReference>
<feature type="transmembrane region" description="Helical" evidence="12">
    <location>
        <begin position="1500"/>
        <end position="1521"/>
    </location>
</feature>
<dbReference type="SUPFAM" id="SSF52317">
    <property type="entry name" value="Class I glutamine amidotransferase-like"/>
    <property type="match status" value="2"/>
</dbReference>
<comment type="similarity">
    <text evidence="2">Belongs to the ABC transporter superfamily. ABCA family.</text>
</comment>
<dbReference type="GO" id="GO:0016887">
    <property type="term" value="F:ATP hydrolysis activity"/>
    <property type="evidence" value="ECO:0007669"/>
    <property type="project" value="InterPro"/>
</dbReference>
<dbReference type="SMART" id="SM00382">
    <property type="entry name" value="AAA"/>
    <property type="match status" value="2"/>
</dbReference>
<dbReference type="InterPro" id="IPR013525">
    <property type="entry name" value="ABC2_TM"/>
</dbReference>
<dbReference type="PANTHER" id="PTHR19229">
    <property type="entry name" value="ATP-BINDING CASSETTE TRANSPORTER SUBFAMILY A ABCA"/>
    <property type="match status" value="1"/>
</dbReference>
<feature type="transmembrane region" description="Helical" evidence="12">
    <location>
        <begin position="1533"/>
        <end position="1557"/>
    </location>
</feature>
<evidence type="ECO:0000313" key="15">
    <source>
        <dbReference type="Proteomes" id="UP000650533"/>
    </source>
</evidence>
<evidence type="ECO:0000256" key="1">
    <source>
        <dbReference type="ARBA" id="ARBA00004141"/>
    </source>
</evidence>
<dbReference type="Pfam" id="PF12698">
    <property type="entry name" value="ABC2_membrane_3"/>
    <property type="match status" value="1"/>
</dbReference>
<dbReference type="Pfam" id="PF00005">
    <property type="entry name" value="ABC_tran"/>
    <property type="match status" value="2"/>
</dbReference>
<organism evidence="14 15">
    <name type="scientific">Rhizoctonia solani</name>
    <dbReference type="NCBI Taxonomy" id="456999"/>
    <lineage>
        <taxon>Eukaryota</taxon>
        <taxon>Fungi</taxon>
        <taxon>Dikarya</taxon>
        <taxon>Basidiomycota</taxon>
        <taxon>Agaricomycotina</taxon>
        <taxon>Agaricomycetes</taxon>
        <taxon>Cantharellales</taxon>
        <taxon>Ceratobasidiaceae</taxon>
        <taxon>Rhizoctonia</taxon>
    </lineage>
</organism>
<evidence type="ECO:0000256" key="2">
    <source>
        <dbReference type="ARBA" id="ARBA00008869"/>
    </source>
</evidence>
<dbReference type="InterPro" id="IPR017871">
    <property type="entry name" value="ABC_transporter-like_CS"/>
</dbReference>
<feature type="transmembrane region" description="Helical" evidence="12">
    <location>
        <begin position="1606"/>
        <end position="1625"/>
    </location>
</feature>
<feature type="transmembrane region" description="Helical" evidence="12">
    <location>
        <begin position="1563"/>
        <end position="1585"/>
    </location>
</feature>
<dbReference type="Proteomes" id="UP000650533">
    <property type="component" value="Chromosome 12"/>
</dbReference>
<dbReference type="GO" id="GO:0140359">
    <property type="term" value="F:ABC-type transporter activity"/>
    <property type="evidence" value="ECO:0007669"/>
    <property type="project" value="InterPro"/>
</dbReference>
<evidence type="ECO:0000256" key="7">
    <source>
        <dbReference type="ARBA" id="ARBA00022840"/>
    </source>
</evidence>
<keyword evidence="6" id="KW-0547">Nucleotide-binding</keyword>
<evidence type="ECO:0000256" key="9">
    <source>
        <dbReference type="ARBA" id="ARBA00022989"/>
    </source>
</evidence>
<gene>
    <name evidence="14" type="ORF">RhiXN_11697</name>
</gene>
<evidence type="ECO:0000256" key="6">
    <source>
        <dbReference type="ARBA" id="ARBA00022741"/>
    </source>
</evidence>
<dbReference type="PROSITE" id="PS00211">
    <property type="entry name" value="ABC_TRANSPORTER_1"/>
    <property type="match status" value="2"/>
</dbReference>
<dbReference type="InterPro" id="IPR003593">
    <property type="entry name" value="AAA+_ATPase"/>
</dbReference>
<keyword evidence="4 12" id="KW-0812">Transmembrane</keyword>
<feature type="transmembrane region" description="Helical" evidence="12">
    <location>
        <begin position="1476"/>
        <end position="1494"/>
    </location>
</feature>
<dbReference type="CDD" id="cd03263">
    <property type="entry name" value="ABC_subfamily_A"/>
    <property type="match status" value="2"/>
</dbReference>
<feature type="region of interest" description="Disordered" evidence="11">
    <location>
        <begin position="962"/>
        <end position="992"/>
    </location>
</feature>
<evidence type="ECO:0000256" key="12">
    <source>
        <dbReference type="SAM" id="Phobius"/>
    </source>
</evidence>
<evidence type="ECO:0000256" key="4">
    <source>
        <dbReference type="ARBA" id="ARBA00022692"/>
    </source>
</evidence>
<keyword evidence="8" id="KW-0315">Glutamine amidotransferase</keyword>
<dbReference type="PANTHER" id="PTHR19229:SF36">
    <property type="entry name" value="ATP-BINDING CASSETTE SUB-FAMILY A MEMBER 2"/>
    <property type="match status" value="1"/>
</dbReference>
<feature type="domain" description="ABC transporter" evidence="13">
    <location>
        <begin position="1657"/>
        <end position="1886"/>
    </location>
</feature>